<dbReference type="AlphaFoldDB" id="A0AAI9WZ01"/>
<dbReference type="PANTHER" id="PTHR11839">
    <property type="entry name" value="UDP/ADP-SUGAR PYROPHOSPHATASE"/>
    <property type="match status" value="1"/>
</dbReference>
<keyword evidence="4" id="KW-1185">Reference proteome</keyword>
<dbReference type="Pfam" id="PF00293">
    <property type="entry name" value="NUDIX"/>
    <property type="match status" value="1"/>
</dbReference>
<protein>
    <submittedName>
        <fullName evidence="3">YSA1</fullName>
    </submittedName>
</protein>
<dbReference type="InterPro" id="IPR020084">
    <property type="entry name" value="NUDIX_hydrolase_CS"/>
</dbReference>
<keyword evidence="1" id="KW-0378">Hydrolase</keyword>
<gene>
    <name evidence="3" type="ORF">KGF56_001696</name>
</gene>
<evidence type="ECO:0000313" key="3">
    <source>
        <dbReference type="EMBL" id="KAI3405678.2"/>
    </source>
</evidence>
<dbReference type="Proteomes" id="UP001202479">
    <property type="component" value="Unassembled WGS sequence"/>
</dbReference>
<sequence length="216" mass="24600">MFRLLLKQRMSTKASPFKAKVTAVESLTQGKWIQTRKIKYNDPNGNSREWEMAVRTTRSDTTNIDAVSIVSILHHTDKPKEIVLVQQFRPPTERVVIELPAGLIDPNESVETTAVRELQEETGYHGEFRKQSPVIYSDPGLTNANMVLAYVDIDLQNPKNCDPKPKLEESEFITTFSLPLNNLRKSLDEIAQRENCTVDARLYHFAMGLELAKTQL</sequence>
<feature type="domain" description="Nudix hydrolase" evidence="2">
    <location>
        <begin position="62"/>
        <end position="202"/>
    </location>
</feature>
<dbReference type="GO" id="GO:0005634">
    <property type="term" value="C:nucleus"/>
    <property type="evidence" value="ECO:0007669"/>
    <property type="project" value="TreeGrafter"/>
</dbReference>
<dbReference type="PROSITE" id="PS51462">
    <property type="entry name" value="NUDIX"/>
    <property type="match status" value="1"/>
</dbReference>
<dbReference type="CDD" id="cd18888">
    <property type="entry name" value="NUDIX_ADPRase_Nudt5"/>
    <property type="match status" value="1"/>
</dbReference>
<evidence type="ECO:0000256" key="1">
    <source>
        <dbReference type="ARBA" id="ARBA00022801"/>
    </source>
</evidence>
<proteinExistence type="predicted"/>
<comment type="caution">
    <text evidence="3">The sequence shown here is derived from an EMBL/GenBank/DDBJ whole genome shotgun (WGS) entry which is preliminary data.</text>
</comment>
<dbReference type="GO" id="GO:0019693">
    <property type="term" value="P:ribose phosphate metabolic process"/>
    <property type="evidence" value="ECO:0007669"/>
    <property type="project" value="TreeGrafter"/>
</dbReference>
<dbReference type="GeneID" id="73379313"/>
<dbReference type="GO" id="GO:0006753">
    <property type="term" value="P:nucleoside phosphate metabolic process"/>
    <property type="evidence" value="ECO:0007669"/>
    <property type="project" value="TreeGrafter"/>
</dbReference>
<evidence type="ECO:0000313" key="4">
    <source>
        <dbReference type="Proteomes" id="UP001202479"/>
    </source>
</evidence>
<dbReference type="InterPro" id="IPR000086">
    <property type="entry name" value="NUDIX_hydrolase_dom"/>
</dbReference>
<dbReference type="InterPro" id="IPR015797">
    <property type="entry name" value="NUDIX_hydrolase-like_dom_sf"/>
</dbReference>
<dbReference type="GO" id="GO:0047631">
    <property type="term" value="F:ADP-ribose diphosphatase activity"/>
    <property type="evidence" value="ECO:0007669"/>
    <property type="project" value="TreeGrafter"/>
</dbReference>
<dbReference type="EMBL" id="JAHUZD010000028">
    <property type="protein sequence ID" value="KAI3405678.2"/>
    <property type="molecule type" value="Genomic_DNA"/>
</dbReference>
<reference evidence="3" key="1">
    <citation type="journal article" date="2022" name="DNA Res.">
        <title>Genome analysis of five recently described species of the CUG-Ser clade uncovers Candida theae as a new hybrid lineage with pathogenic potential in the Candida parapsilosis species complex.</title>
        <authorList>
            <person name="Mixao V."/>
            <person name="Del Olmo V."/>
            <person name="Hegedusova E."/>
            <person name="Saus E."/>
            <person name="Pryszcz L."/>
            <person name="Cillingova A."/>
            <person name="Nosek J."/>
            <person name="Gabaldon T."/>
        </authorList>
    </citation>
    <scope>NUCLEOTIDE SEQUENCE</scope>
    <source>
        <strain evidence="3">CBS 10844</strain>
    </source>
</reference>
<dbReference type="Gene3D" id="3.90.79.10">
    <property type="entry name" value="Nucleoside Triphosphate Pyrophosphohydrolase"/>
    <property type="match status" value="1"/>
</dbReference>
<dbReference type="PANTHER" id="PTHR11839:SF26">
    <property type="entry name" value="ADP-RIBOSE DIPHOSPHATASE"/>
    <property type="match status" value="1"/>
</dbReference>
<name>A0AAI9WZ01_9ASCO</name>
<dbReference type="FunFam" id="3.90.79.10:FF:000016">
    <property type="entry name" value="ADP-sugar pyrophosphatase isoform X1"/>
    <property type="match status" value="1"/>
</dbReference>
<dbReference type="PROSITE" id="PS00893">
    <property type="entry name" value="NUDIX_BOX"/>
    <property type="match status" value="1"/>
</dbReference>
<dbReference type="SUPFAM" id="SSF55811">
    <property type="entry name" value="Nudix"/>
    <property type="match status" value="1"/>
</dbReference>
<evidence type="ECO:0000259" key="2">
    <source>
        <dbReference type="PROSITE" id="PS51462"/>
    </source>
</evidence>
<organism evidence="3 4">
    <name type="scientific">Candida oxycetoniae</name>
    <dbReference type="NCBI Taxonomy" id="497107"/>
    <lineage>
        <taxon>Eukaryota</taxon>
        <taxon>Fungi</taxon>
        <taxon>Dikarya</taxon>
        <taxon>Ascomycota</taxon>
        <taxon>Saccharomycotina</taxon>
        <taxon>Pichiomycetes</taxon>
        <taxon>Debaryomycetaceae</taxon>
        <taxon>Candida/Lodderomyces clade</taxon>
        <taxon>Candida</taxon>
    </lineage>
</organism>
<accession>A0AAI9WZ01</accession>
<dbReference type="RefSeq" id="XP_049181423.1">
    <property type="nucleotide sequence ID" value="XM_049322846.1"/>
</dbReference>